<accession>A0A645CHV5</accession>
<protein>
    <submittedName>
        <fullName evidence="1">Uncharacterized protein</fullName>
    </submittedName>
</protein>
<organism evidence="1">
    <name type="scientific">bioreactor metagenome</name>
    <dbReference type="NCBI Taxonomy" id="1076179"/>
    <lineage>
        <taxon>unclassified sequences</taxon>
        <taxon>metagenomes</taxon>
        <taxon>ecological metagenomes</taxon>
    </lineage>
</organism>
<dbReference type="EMBL" id="VSSQ01027330">
    <property type="protein sequence ID" value="MPM76520.1"/>
    <property type="molecule type" value="Genomic_DNA"/>
</dbReference>
<dbReference type="AlphaFoldDB" id="A0A645CHV5"/>
<evidence type="ECO:0000313" key="1">
    <source>
        <dbReference type="EMBL" id="MPM76520.1"/>
    </source>
</evidence>
<comment type="caution">
    <text evidence="1">The sequence shown here is derived from an EMBL/GenBank/DDBJ whole genome shotgun (WGS) entry which is preliminary data.</text>
</comment>
<reference evidence="1" key="1">
    <citation type="submission" date="2019-08" db="EMBL/GenBank/DDBJ databases">
        <authorList>
            <person name="Kucharzyk K."/>
            <person name="Murdoch R.W."/>
            <person name="Higgins S."/>
            <person name="Loffler F."/>
        </authorList>
    </citation>
    <scope>NUCLEOTIDE SEQUENCE</scope>
</reference>
<gene>
    <name evidence="1" type="ORF">SDC9_123518</name>
</gene>
<sequence length="206" mass="23295">MRAGHKQPLHKVFLMRTLTHYAASAAVLRAVGVGCEALDIAKVSHGDRHVLFLNHVVEIDIVDHLRDFGAALIVVFFLDGERFFLDDAEELAFVVQNALQITHTLTEHAIFFHDLVAFESCQTLDAHVENRLRLPLGEAKAIDELQFRFRRACARLDEIYDLVDIIQRDDKAFENMQALFRAVEVIGCAAGDDVFLVLQIIVQYVP</sequence>
<name>A0A645CHV5_9ZZZZ</name>
<proteinExistence type="predicted"/>